<dbReference type="AlphaFoldDB" id="A0AAE3NX96"/>
<proteinExistence type="predicted"/>
<evidence type="ECO:0000313" key="1">
    <source>
        <dbReference type="EMBL" id="MDF0603981.1"/>
    </source>
</evidence>
<reference evidence="1" key="1">
    <citation type="submission" date="2023-03" db="EMBL/GenBank/DDBJ databases">
        <title>Multiphase analysis and comparison of six strains from genera Psychromarinibacter, Lutimaribacter, and Maritimibacter, including a novel species: Psychromarinibacter sediminicola sp. nov.</title>
        <authorList>
            <person name="Wang Y.-H."/>
            <person name="Ye M.-Q."/>
            <person name="Du Z.-J."/>
        </authorList>
    </citation>
    <scope>NUCLEOTIDE SEQUENCE</scope>
    <source>
        <strain evidence="1">C21-152</strain>
    </source>
</reference>
<protein>
    <recommendedName>
        <fullName evidence="3">DUF1353 domain-containing protein</fullName>
    </recommendedName>
</protein>
<sequence length="154" mass="16292">MYTDGGSIPRAVQPFRGLSPWGYAPGYMVHDWLFQAKHCVTDGAADAEEARVAGMPFIESAEILGEAIRTLIAERRVAPDDVAPRAISGAVAGPISRALWERGGACPEPRVSAAHMAQIRRALGRFGTRPAESLRGLGVAPAGEVAGIVSVVRF</sequence>
<dbReference type="Proteomes" id="UP001220964">
    <property type="component" value="Unassembled WGS sequence"/>
</dbReference>
<name>A0AAE3NX96_9RHOB</name>
<comment type="caution">
    <text evidence="1">The sequence shown here is derived from an EMBL/GenBank/DDBJ whole genome shotgun (WGS) entry which is preliminary data.</text>
</comment>
<gene>
    <name evidence="1" type="ORF">P1J78_25060</name>
</gene>
<accession>A0AAE3NX96</accession>
<organism evidence="1 2">
    <name type="scientific">Psychromarinibacter sediminicola</name>
    <dbReference type="NCBI Taxonomy" id="3033385"/>
    <lineage>
        <taxon>Bacteria</taxon>
        <taxon>Pseudomonadati</taxon>
        <taxon>Pseudomonadota</taxon>
        <taxon>Alphaproteobacteria</taxon>
        <taxon>Rhodobacterales</taxon>
        <taxon>Paracoccaceae</taxon>
        <taxon>Psychromarinibacter</taxon>
    </lineage>
</organism>
<evidence type="ECO:0000313" key="2">
    <source>
        <dbReference type="Proteomes" id="UP001220964"/>
    </source>
</evidence>
<evidence type="ECO:0008006" key="3">
    <source>
        <dbReference type="Google" id="ProtNLM"/>
    </source>
</evidence>
<keyword evidence="2" id="KW-1185">Reference proteome</keyword>
<dbReference type="RefSeq" id="WP_275570084.1">
    <property type="nucleotide sequence ID" value="NZ_JARGYC010000214.1"/>
</dbReference>
<dbReference type="EMBL" id="JARGYC010000214">
    <property type="protein sequence ID" value="MDF0603981.1"/>
    <property type="molecule type" value="Genomic_DNA"/>
</dbReference>